<dbReference type="GO" id="GO:0005886">
    <property type="term" value="C:plasma membrane"/>
    <property type="evidence" value="ECO:0007669"/>
    <property type="project" value="TreeGrafter"/>
</dbReference>
<keyword evidence="3 5" id="KW-1133">Transmembrane helix</keyword>
<dbReference type="PANTHER" id="PTHR19282:SF521">
    <property type="entry name" value="IP01817P-RELATED"/>
    <property type="match status" value="1"/>
</dbReference>
<evidence type="ECO:0000256" key="3">
    <source>
        <dbReference type="ARBA" id="ARBA00022989"/>
    </source>
</evidence>
<proteinExistence type="predicted"/>
<name>A0AAV8VUI2_9CUCU</name>
<dbReference type="Pfam" id="PF00335">
    <property type="entry name" value="Tetraspanin"/>
    <property type="match status" value="1"/>
</dbReference>
<comment type="subcellular location">
    <subcellularLocation>
        <location evidence="1">Membrane</location>
        <topology evidence="1">Multi-pass membrane protein</topology>
    </subcellularLocation>
</comment>
<evidence type="ECO:0000313" key="7">
    <source>
        <dbReference type="Proteomes" id="UP001159042"/>
    </source>
</evidence>
<dbReference type="PRINTS" id="PR00259">
    <property type="entry name" value="TMFOUR"/>
</dbReference>
<dbReference type="InterPro" id="IPR018499">
    <property type="entry name" value="Tetraspanin/Peripherin"/>
</dbReference>
<evidence type="ECO:0000313" key="6">
    <source>
        <dbReference type="EMBL" id="KAJ8917824.1"/>
    </source>
</evidence>
<dbReference type="PANTHER" id="PTHR19282">
    <property type="entry name" value="TETRASPANIN"/>
    <property type="match status" value="1"/>
</dbReference>
<protein>
    <recommendedName>
        <fullName evidence="8">Tetraspanin</fullName>
    </recommendedName>
</protein>
<feature type="non-terminal residue" evidence="6">
    <location>
        <position position="1"/>
    </location>
</feature>
<evidence type="ECO:0000256" key="4">
    <source>
        <dbReference type="ARBA" id="ARBA00023136"/>
    </source>
</evidence>
<evidence type="ECO:0000256" key="2">
    <source>
        <dbReference type="ARBA" id="ARBA00022692"/>
    </source>
</evidence>
<evidence type="ECO:0000256" key="1">
    <source>
        <dbReference type="ARBA" id="ARBA00004141"/>
    </source>
</evidence>
<feature type="transmembrane region" description="Helical" evidence="5">
    <location>
        <begin position="36"/>
        <end position="56"/>
    </location>
</feature>
<evidence type="ECO:0008006" key="8">
    <source>
        <dbReference type="Google" id="ProtNLM"/>
    </source>
</evidence>
<feature type="transmembrane region" description="Helical" evidence="5">
    <location>
        <begin position="6"/>
        <end position="24"/>
    </location>
</feature>
<gene>
    <name evidence="6" type="ORF">NQ315_010733</name>
</gene>
<dbReference type="AlphaFoldDB" id="A0AAV8VUI2"/>
<evidence type="ECO:0000256" key="5">
    <source>
        <dbReference type="SAM" id="Phobius"/>
    </source>
</evidence>
<dbReference type="Proteomes" id="UP001159042">
    <property type="component" value="Unassembled WGS sequence"/>
</dbReference>
<keyword evidence="2 5" id="KW-0812">Transmembrane</keyword>
<sequence>FLFQITGVALILYGLLSTYLLLLVNTEQVIKEYMTLLPSAVMVVFGVILFLIVTLGCCGICKESSRFLETYAALLLLLGLTQLVFGGYCVATYGNQDIRRDLDARIGEDIRNAVINYKEDPGKMDTIQSWVRKLHN</sequence>
<feature type="transmembrane region" description="Helical" evidence="5">
    <location>
        <begin position="71"/>
        <end position="91"/>
    </location>
</feature>
<accession>A0AAV8VUI2</accession>
<reference evidence="6 7" key="1">
    <citation type="journal article" date="2023" name="Insect Mol. Biol.">
        <title>Genome sequencing provides insights into the evolution of gene families encoding plant cell wall-degrading enzymes in longhorned beetles.</title>
        <authorList>
            <person name="Shin N.R."/>
            <person name="Okamura Y."/>
            <person name="Kirsch R."/>
            <person name="Pauchet Y."/>
        </authorList>
    </citation>
    <scope>NUCLEOTIDE SEQUENCE [LARGE SCALE GENOMIC DNA]</scope>
    <source>
        <strain evidence="6">EAD_L_NR</strain>
    </source>
</reference>
<dbReference type="EMBL" id="JANEYG010000030">
    <property type="protein sequence ID" value="KAJ8917824.1"/>
    <property type="molecule type" value="Genomic_DNA"/>
</dbReference>
<organism evidence="6 7">
    <name type="scientific">Exocentrus adspersus</name>
    <dbReference type="NCBI Taxonomy" id="1586481"/>
    <lineage>
        <taxon>Eukaryota</taxon>
        <taxon>Metazoa</taxon>
        <taxon>Ecdysozoa</taxon>
        <taxon>Arthropoda</taxon>
        <taxon>Hexapoda</taxon>
        <taxon>Insecta</taxon>
        <taxon>Pterygota</taxon>
        <taxon>Neoptera</taxon>
        <taxon>Endopterygota</taxon>
        <taxon>Coleoptera</taxon>
        <taxon>Polyphaga</taxon>
        <taxon>Cucujiformia</taxon>
        <taxon>Chrysomeloidea</taxon>
        <taxon>Cerambycidae</taxon>
        <taxon>Lamiinae</taxon>
        <taxon>Acanthocinini</taxon>
        <taxon>Exocentrus</taxon>
    </lineage>
</organism>
<comment type="caution">
    <text evidence="6">The sequence shown here is derived from an EMBL/GenBank/DDBJ whole genome shotgun (WGS) entry which is preliminary data.</text>
</comment>
<keyword evidence="4 5" id="KW-0472">Membrane</keyword>
<keyword evidence="7" id="KW-1185">Reference proteome</keyword>